<dbReference type="Proteomes" id="UP000887565">
    <property type="component" value="Unplaced"/>
</dbReference>
<evidence type="ECO:0000313" key="3">
    <source>
        <dbReference type="WBParaSite" id="nRc.2.0.1.t40832-RA"/>
    </source>
</evidence>
<evidence type="ECO:0000313" key="2">
    <source>
        <dbReference type="Proteomes" id="UP000887565"/>
    </source>
</evidence>
<proteinExistence type="predicted"/>
<organism evidence="2 3">
    <name type="scientific">Romanomermis culicivorax</name>
    <name type="common">Nematode worm</name>
    <dbReference type="NCBI Taxonomy" id="13658"/>
    <lineage>
        <taxon>Eukaryota</taxon>
        <taxon>Metazoa</taxon>
        <taxon>Ecdysozoa</taxon>
        <taxon>Nematoda</taxon>
        <taxon>Enoplea</taxon>
        <taxon>Dorylaimia</taxon>
        <taxon>Mermithida</taxon>
        <taxon>Mermithoidea</taxon>
        <taxon>Mermithidae</taxon>
        <taxon>Romanomermis</taxon>
    </lineage>
</organism>
<feature type="region of interest" description="Disordered" evidence="1">
    <location>
        <begin position="1"/>
        <end position="23"/>
    </location>
</feature>
<evidence type="ECO:0000256" key="1">
    <source>
        <dbReference type="SAM" id="MobiDB-lite"/>
    </source>
</evidence>
<dbReference type="AlphaFoldDB" id="A0A915KPM6"/>
<keyword evidence="2" id="KW-1185">Reference proteome</keyword>
<protein>
    <submittedName>
        <fullName evidence="3">Uncharacterized protein</fullName>
    </submittedName>
</protein>
<feature type="compositionally biased region" description="Pro residues" evidence="1">
    <location>
        <begin position="1"/>
        <end position="13"/>
    </location>
</feature>
<dbReference type="WBParaSite" id="nRc.2.0.1.t40832-RA">
    <property type="protein sequence ID" value="nRc.2.0.1.t40832-RA"/>
    <property type="gene ID" value="nRc.2.0.1.g40832"/>
</dbReference>
<accession>A0A915KPM6</accession>
<sequence length="82" mass="8912">MVSPAVPPPPPKYARPVTPDTSKMMTHVGNANILVSYRIPKKMATVEQPPAAVATPAPPAYFAAEDHRQAFLQTLQWKSSTN</sequence>
<name>A0A915KPM6_ROMCU</name>
<reference evidence="3" key="1">
    <citation type="submission" date="2022-11" db="UniProtKB">
        <authorList>
            <consortium name="WormBaseParasite"/>
        </authorList>
    </citation>
    <scope>IDENTIFICATION</scope>
</reference>